<feature type="non-terminal residue" evidence="8">
    <location>
        <position position="617"/>
    </location>
</feature>
<evidence type="ECO:0000256" key="1">
    <source>
        <dbReference type="ARBA" id="ARBA00004240"/>
    </source>
</evidence>
<evidence type="ECO:0000313" key="9">
    <source>
        <dbReference type="Proteomes" id="UP001140091"/>
    </source>
</evidence>
<name>A0A9W8JET5_9AGAR</name>
<gene>
    <name evidence="8" type="ORF">H1R20_g3582</name>
</gene>
<dbReference type="Pfam" id="PF00226">
    <property type="entry name" value="DnaJ"/>
    <property type="match status" value="1"/>
</dbReference>
<dbReference type="InterPro" id="IPR019734">
    <property type="entry name" value="TPR_rpt"/>
</dbReference>
<feature type="repeat" description="TPR" evidence="4">
    <location>
        <begin position="76"/>
        <end position="109"/>
    </location>
</feature>
<dbReference type="SUPFAM" id="SSF46565">
    <property type="entry name" value="Chaperone J-domain"/>
    <property type="match status" value="1"/>
</dbReference>
<feature type="signal peptide" evidence="6">
    <location>
        <begin position="1"/>
        <end position="26"/>
    </location>
</feature>
<dbReference type="PANTHER" id="PTHR44140:SF2">
    <property type="entry name" value="LD25575P"/>
    <property type="match status" value="1"/>
</dbReference>
<dbReference type="Pfam" id="PF13414">
    <property type="entry name" value="TPR_11"/>
    <property type="match status" value="1"/>
</dbReference>
<feature type="region of interest" description="Disordered" evidence="5">
    <location>
        <begin position="583"/>
        <end position="617"/>
    </location>
</feature>
<dbReference type="OrthoDB" id="1726119at2759"/>
<evidence type="ECO:0000256" key="5">
    <source>
        <dbReference type="SAM" id="MobiDB-lite"/>
    </source>
</evidence>
<organism evidence="8 9">
    <name type="scientific">Candolleomyces eurysporus</name>
    <dbReference type="NCBI Taxonomy" id="2828524"/>
    <lineage>
        <taxon>Eukaryota</taxon>
        <taxon>Fungi</taxon>
        <taxon>Dikarya</taxon>
        <taxon>Basidiomycota</taxon>
        <taxon>Agaricomycotina</taxon>
        <taxon>Agaricomycetes</taxon>
        <taxon>Agaricomycetidae</taxon>
        <taxon>Agaricales</taxon>
        <taxon>Agaricineae</taxon>
        <taxon>Psathyrellaceae</taxon>
        <taxon>Candolleomyces</taxon>
    </lineage>
</organism>
<evidence type="ECO:0000256" key="6">
    <source>
        <dbReference type="SAM" id="SignalP"/>
    </source>
</evidence>
<dbReference type="SUPFAM" id="SSF48452">
    <property type="entry name" value="TPR-like"/>
    <property type="match status" value="1"/>
</dbReference>
<keyword evidence="3" id="KW-0256">Endoplasmic reticulum</keyword>
<protein>
    <recommendedName>
        <fullName evidence="7">J domain-containing protein</fullName>
    </recommendedName>
</protein>
<sequence>MRLLSALRSPLLFALLLLRNDGSVLPVSADPSGAGGLYPPGLLPIINRANILLSTGQFGEAVRAYSEAIEQSPTDYLLYYKRATAYMSLQRHPNALEDFDKVLSLTSNTFDSAHLQKARIYMKEGLFSSARHSLSTYLKAKSTSSSPNYHGREAEVEALEKDIMEGDQLREKVEKERRAQLYAACVDTAGLALKVASHSVEIRTWRAECALASGDIESAVGDLTRLSHLLPSSTTLLTHIFRLSYFLLPHPSPSSLSTLKQCLHYDPDSKPCLTLRRFVKKLDKGFAQLEELLGKEDWKGVLKLLVAGGKTGGNLYDQWEQALEDNVGEHNEDKVLPLVPVNLAHSASTAHEDPEVKTGKKSKPMPPIHLPNAKKHSPQRQHLLRALCKSYIRLADVAPSSTTYASGRAKYCAELLNILPEDVDGLVGKGETLLATPATAGGGDTEDGGSKLEEAVRVLEQAFEKSGRSDRDVHRRLEKAMARLKRSKQKDYYKILGVDRAADDKTIKKAFRKAAKLAHPDKGGSEAKMAALNEAYEVISNPELRSRFDAGEDPMDPAANNGFPGGGFPGGHPFAQFFQQQGGGYQGGFEGGHGSRRYGGRGGGPGGGGFNFHFTHG</sequence>
<dbReference type="InterPro" id="IPR036869">
    <property type="entry name" value="J_dom_sf"/>
</dbReference>
<keyword evidence="2 6" id="KW-0732">Signal</keyword>
<feature type="repeat" description="TPR" evidence="4">
    <location>
        <begin position="42"/>
        <end position="75"/>
    </location>
</feature>
<keyword evidence="4" id="KW-0802">TPR repeat</keyword>
<dbReference type="SMART" id="SM00028">
    <property type="entry name" value="TPR"/>
    <property type="match status" value="4"/>
</dbReference>
<dbReference type="SMART" id="SM00271">
    <property type="entry name" value="DnaJ"/>
    <property type="match status" value="1"/>
</dbReference>
<dbReference type="GO" id="GO:0034975">
    <property type="term" value="P:protein folding in endoplasmic reticulum"/>
    <property type="evidence" value="ECO:0007669"/>
    <property type="project" value="TreeGrafter"/>
</dbReference>
<feature type="compositionally biased region" description="Gly residues" evidence="5">
    <location>
        <begin position="583"/>
        <end position="592"/>
    </location>
</feature>
<dbReference type="PRINTS" id="PR00625">
    <property type="entry name" value="JDOMAIN"/>
</dbReference>
<dbReference type="AlphaFoldDB" id="A0A9W8JET5"/>
<dbReference type="PANTHER" id="PTHR44140">
    <property type="entry name" value="LD25575P"/>
    <property type="match status" value="1"/>
</dbReference>
<dbReference type="CDD" id="cd06257">
    <property type="entry name" value="DnaJ"/>
    <property type="match status" value="1"/>
</dbReference>
<dbReference type="InterPro" id="IPR051727">
    <property type="entry name" value="DnaJ_C3_Co-chaperones"/>
</dbReference>
<dbReference type="GO" id="GO:0051087">
    <property type="term" value="F:protein-folding chaperone binding"/>
    <property type="evidence" value="ECO:0007669"/>
    <property type="project" value="TreeGrafter"/>
</dbReference>
<dbReference type="Gene3D" id="1.10.287.110">
    <property type="entry name" value="DnaJ domain"/>
    <property type="match status" value="1"/>
</dbReference>
<comment type="caution">
    <text evidence="8">The sequence shown here is derived from an EMBL/GenBank/DDBJ whole genome shotgun (WGS) entry which is preliminary data.</text>
</comment>
<evidence type="ECO:0000313" key="8">
    <source>
        <dbReference type="EMBL" id="KAJ2933511.1"/>
    </source>
</evidence>
<dbReference type="Gene3D" id="1.25.40.10">
    <property type="entry name" value="Tetratricopeptide repeat domain"/>
    <property type="match status" value="2"/>
</dbReference>
<comment type="subcellular location">
    <subcellularLocation>
        <location evidence="1">Endoplasmic reticulum</location>
    </subcellularLocation>
</comment>
<feature type="chain" id="PRO_5040725615" description="J domain-containing protein" evidence="6">
    <location>
        <begin position="27"/>
        <end position="617"/>
    </location>
</feature>
<evidence type="ECO:0000259" key="7">
    <source>
        <dbReference type="PROSITE" id="PS50076"/>
    </source>
</evidence>
<evidence type="ECO:0000256" key="2">
    <source>
        <dbReference type="ARBA" id="ARBA00022729"/>
    </source>
</evidence>
<dbReference type="GO" id="GO:0005783">
    <property type="term" value="C:endoplasmic reticulum"/>
    <property type="evidence" value="ECO:0007669"/>
    <property type="project" value="UniProtKB-SubCell"/>
</dbReference>
<dbReference type="PROSITE" id="PS50076">
    <property type="entry name" value="DNAJ_2"/>
    <property type="match status" value="1"/>
</dbReference>
<evidence type="ECO:0000256" key="3">
    <source>
        <dbReference type="ARBA" id="ARBA00022824"/>
    </source>
</evidence>
<feature type="compositionally biased region" description="Gly residues" evidence="5">
    <location>
        <begin position="600"/>
        <end position="610"/>
    </location>
</feature>
<dbReference type="InterPro" id="IPR011990">
    <property type="entry name" value="TPR-like_helical_dom_sf"/>
</dbReference>
<dbReference type="GO" id="GO:0051787">
    <property type="term" value="F:misfolded protein binding"/>
    <property type="evidence" value="ECO:0007669"/>
    <property type="project" value="TreeGrafter"/>
</dbReference>
<feature type="region of interest" description="Disordered" evidence="5">
    <location>
        <begin position="347"/>
        <end position="379"/>
    </location>
</feature>
<evidence type="ECO:0000256" key="4">
    <source>
        <dbReference type="PROSITE-ProRule" id="PRU00339"/>
    </source>
</evidence>
<reference evidence="8" key="1">
    <citation type="submission" date="2022-06" db="EMBL/GenBank/DDBJ databases">
        <title>Genome Sequence of Candolleomyces eurysporus.</title>
        <authorList>
            <person name="Buettner E."/>
        </authorList>
    </citation>
    <scope>NUCLEOTIDE SEQUENCE</scope>
    <source>
        <strain evidence="8">VTCC 930004</strain>
    </source>
</reference>
<dbReference type="PROSITE" id="PS50005">
    <property type="entry name" value="TPR"/>
    <property type="match status" value="2"/>
</dbReference>
<accession>A0A9W8JET5</accession>
<dbReference type="Proteomes" id="UP001140091">
    <property type="component" value="Unassembled WGS sequence"/>
</dbReference>
<dbReference type="EMBL" id="JANBPK010000741">
    <property type="protein sequence ID" value="KAJ2933511.1"/>
    <property type="molecule type" value="Genomic_DNA"/>
</dbReference>
<proteinExistence type="predicted"/>
<feature type="domain" description="J" evidence="7">
    <location>
        <begin position="491"/>
        <end position="552"/>
    </location>
</feature>
<keyword evidence="9" id="KW-1185">Reference proteome</keyword>
<dbReference type="InterPro" id="IPR001623">
    <property type="entry name" value="DnaJ_domain"/>
</dbReference>